<dbReference type="Proteomes" id="UP000009243">
    <property type="component" value="Segment"/>
</dbReference>
<sequence length="410" mass="46314">MLTSNELQEIPKYFVSLFQTLEDFVIADIARRIAKAGNITDMAEWQLIRAEEIGMADKVIKMKIAEILDISFEAVDKLFEENAVKSIESDSALYEHAKLTPLHLNSSEELKNYVSSAKEQTKGKLKNMTGTLGFCTIKKGKVISKKLTDIYIESLDLAQFQVSTGVLDYKTAVKKAVKRLADSGLRFIDYETGWTNRIDVATRRAVLTGVNQMSQNINNKVINDLDTDIVEVTAHSGARCEGAGIKNHKKWQGKWYSLSGKSTKYPSLKVVTGWGQGDGLGGWNCSHQFHAVIPGISVPAYSKEQLKNIDPPDIGYKGRTYTHYQALQYQRKIETSMRQTKRQLIAYESAGLKDEFTNASIKLQRQKQEYREFSKIAKLRLQNERHQVFGYNKSVSQKAVHASKKERKNG</sequence>
<accession>F6K8Q8</accession>
<reference evidence="1 2" key="1">
    <citation type="journal article" date="2011" name="J. Bacteriol.">
        <title>Prophage-Stimulated Toxin Production in Clostridium difficile NAP1/027 Lysogens.</title>
        <authorList>
            <person name="Sekulovic O."/>
            <person name="Meessen-Pinard M."/>
            <person name="Fortier L.C."/>
        </authorList>
    </citation>
    <scope>NUCLEOTIDE SEQUENCE [LARGE SCALE GENOMIC DNA]</scope>
</reference>
<gene>
    <name evidence="1" type="ORF">phiCD38-2_gp04</name>
</gene>
<name>F6K8Q8_9CAUD</name>
<dbReference type="GO" id="GO:0005198">
    <property type="term" value="F:structural molecule activity"/>
    <property type="evidence" value="ECO:0007669"/>
    <property type="project" value="InterPro"/>
</dbReference>
<keyword evidence="2" id="KW-1185">Reference proteome</keyword>
<dbReference type="GeneID" id="10618615"/>
<dbReference type="KEGG" id="vg:10618615"/>
<evidence type="ECO:0000313" key="1">
    <source>
        <dbReference type="EMBL" id="AEF56879.1"/>
    </source>
</evidence>
<proteinExistence type="predicted"/>
<organism evidence="1 2">
    <name type="scientific">Clostridium phage phiCD38-2</name>
    <dbReference type="NCBI Taxonomy" id="1032362"/>
    <lineage>
        <taxon>Viruses</taxon>
        <taxon>Duplodnaviria</taxon>
        <taxon>Heunggongvirae</taxon>
        <taxon>Uroviricota</taxon>
        <taxon>Caudoviricetes</taxon>
        <taxon>Leicestervirus</taxon>
        <taxon>Leicestervirus CD382</taxon>
    </lineage>
</organism>
<dbReference type="RefSeq" id="YP_004508382.1">
    <property type="nucleotide sequence ID" value="NC_015568.1"/>
</dbReference>
<dbReference type="Pfam" id="PF06152">
    <property type="entry name" value="Phage_min_cap2"/>
    <property type="match status" value="1"/>
</dbReference>
<evidence type="ECO:0000313" key="2">
    <source>
        <dbReference type="Proteomes" id="UP000009243"/>
    </source>
</evidence>
<protein>
    <submittedName>
        <fullName evidence="1">Minor capsid protein</fullName>
    </submittedName>
</protein>
<dbReference type="OrthoDB" id="3404at10239"/>
<dbReference type="InterPro" id="IPR009319">
    <property type="entry name" value="Phage_A118_VSP1"/>
</dbReference>
<dbReference type="EMBL" id="HM568888">
    <property type="protein sequence ID" value="AEF56879.1"/>
    <property type="molecule type" value="Genomic_DNA"/>
</dbReference>